<evidence type="ECO:0000256" key="1">
    <source>
        <dbReference type="ARBA" id="ARBA00022679"/>
    </source>
</evidence>
<reference evidence="2 3" key="1">
    <citation type="submission" date="2015-06" db="EMBL/GenBank/DDBJ databases">
        <title>Survival trade-offs in plant roots during colonization by closely related pathogenic and mutualistic fungi.</title>
        <authorList>
            <person name="Hacquard S."/>
            <person name="Kracher B."/>
            <person name="Hiruma K."/>
            <person name="Weinman A."/>
            <person name="Muench P."/>
            <person name="Garrido Oter R."/>
            <person name="Ver Loren van Themaat E."/>
            <person name="Dallerey J.-F."/>
            <person name="Damm U."/>
            <person name="Henrissat B."/>
            <person name="Lespinet O."/>
            <person name="Thon M."/>
            <person name="Kemen E."/>
            <person name="McHardy A.C."/>
            <person name="Schulze-Lefert P."/>
            <person name="O'Connell R.J."/>
        </authorList>
    </citation>
    <scope>NUCLEOTIDE SEQUENCE [LARGE SCALE GENOMIC DNA]</scope>
    <source>
        <strain evidence="2 3">MAFF 238704</strain>
    </source>
</reference>
<proteinExistence type="predicted"/>
<dbReference type="Proteomes" id="UP000076584">
    <property type="component" value="Unassembled WGS sequence"/>
</dbReference>
<dbReference type="AlphaFoldDB" id="A0A167BF46"/>
<evidence type="ECO:0000313" key="3">
    <source>
        <dbReference type="Proteomes" id="UP000076584"/>
    </source>
</evidence>
<organism evidence="2 3">
    <name type="scientific">Colletotrichum incanum</name>
    <name type="common">Soybean anthracnose fungus</name>
    <dbReference type="NCBI Taxonomy" id="1573173"/>
    <lineage>
        <taxon>Eukaryota</taxon>
        <taxon>Fungi</taxon>
        <taxon>Dikarya</taxon>
        <taxon>Ascomycota</taxon>
        <taxon>Pezizomycotina</taxon>
        <taxon>Sordariomycetes</taxon>
        <taxon>Hypocreomycetidae</taxon>
        <taxon>Glomerellales</taxon>
        <taxon>Glomerellaceae</taxon>
        <taxon>Colletotrichum</taxon>
        <taxon>Colletotrichum spaethianum species complex</taxon>
    </lineage>
</organism>
<dbReference type="InterPro" id="IPR050317">
    <property type="entry name" value="Plant_Fungal_Acyltransferase"/>
</dbReference>
<dbReference type="PANTHER" id="PTHR31642">
    <property type="entry name" value="TRICHOTHECENE 3-O-ACETYLTRANSFERASE"/>
    <property type="match status" value="1"/>
</dbReference>
<accession>A0A167BF46</accession>
<comment type="caution">
    <text evidence="2">The sequence shown here is derived from an EMBL/GenBank/DDBJ whole genome shotgun (WGS) entry which is preliminary data.</text>
</comment>
<dbReference type="Gene3D" id="3.30.559.10">
    <property type="entry name" value="Chloramphenicol acetyltransferase-like domain"/>
    <property type="match status" value="2"/>
</dbReference>
<gene>
    <name evidence="2" type="ORF">CI238_12579</name>
</gene>
<dbReference type="InterPro" id="IPR023213">
    <property type="entry name" value="CAT-like_dom_sf"/>
</dbReference>
<dbReference type="EMBL" id="LFIW01001674">
    <property type="protein sequence ID" value="KZL81257.1"/>
    <property type="molecule type" value="Genomic_DNA"/>
</dbReference>
<dbReference type="Pfam" id="PF02458">
    <property type="entry name" value="Transferase"/>
    <property type="match status" value="2"/>
</dbReference>
<name>A0A167BF46_COLIC</name>
<protein>
    <submittedName>
        <fullName evidence="2">Transferase family protein</fullName>
    </submittedName>
</protein>
<keyword evidence="1 2" id="KW-0808">Transferase</keyword>
<sequence>MPSATKPLEVEIKVTKTERVFPKTVPRHEQAIPLSLLDSTLTNFAHTNAVWLFEPLTREEVLDLDEHLRHTLGTTLSSYPQWVGQLKSIDVLDDALVPDEAKGFPVHARRFRRVYTHFGIAADVGVEFVSATSSATTNSLYLTERTEAQPLWDRKDGNFGKFVPSSDVAHALHPNEPDTETGLRKPIMAIQCTTLSDGGLVLAIKTAHPLADITALVRFVKDWASVSRAVVEGLASPVPTPVFEPARLDNLAAGDINAEEPDPAIIRRTESLPLHRYDWWAAPGKPPTAFLNTAKPVPPAGKPIPWTEWDLEAPVSDYTVHLTKEQVDFLWKEATNGTEADSPRISKHDAVLAHVWSCIMRARQLGIGKDDGPVYCNLALGVRSAFKLGEDFIGSPIMMMNVELPYSQVSCVESGNTTGAMVYIARKIRDTISRINNPSSLADHLHSVAYEKSPQRIWQAFLGRRHIVVTTWARAGIYDVNFGLGSRVRYADSVVPNLDSSIVIKEAPSSPREFFSGTRPSWTDSGVDISVHIATDDMERLLKDPLLLPRLD</sequence>
<keyword evidence="3" id="KW-1185">Reference proteome</keyword>
<dbReference type="STRING" id="1573173.A0A167BF46"/>
<evidence type="ECO:0000313" key="2">
    <source>
        <dbReference type="EMBL" id="KZL81257.1"/>
    </source>
</evidence>
<dbReference type="PANTHER" id="PTHR31642:SF310">
    <property type="entry name" value="FATTY ALCOHOL:CAFFEOYL-COA ACYLTRANSFERASE"/>
    <property type="match status" value="1"/>
</dbReference>
<dbReference type="GO" id="GO:0044550">
    <property type="term" value="P:secondary metabolite biosynthetic process"/>
    <property type="evidence" value="ECO:0007669"/>
    <property type="project" value="TreeGrafter"/>
</dbReference>
<dbReference type="GO" id="GO:0016747">
    <property type="term" value="F:acyltransferase activity, transferring groups other than amino-acyl groups"/>
    <property type="evidence" value="ECO:0007669"/>
    <property type="project" value="TreeGrafter"/>
</dbReference>